<dbReference type="Gene3D" id="1.10.357.10">
    <property type="entry name" value="Tetracycline Repressor, domain 2"/>
    <property type="match status" value="1"/>
</dbReference>
<dbReference type="InterPro" id="IPR036271">
    <property type="entry name" value="Tet_transcr_reg_TetR-rel_C_sf"/>
</dbReference>
<dbReference type="PANTHER" id="PTHR30055:SF238">
    <property type="entry name" value="MYCOFACTOCIN BIOSYNTHESIS TRANSCRIPTIONAL REGULATOR MFTR-RELATED"/>
    <property type="match status" value="1"/>
</dbReference>
<keyword evidence="3" id="KW-0804">Transcription</keyword>
<accession>A0A345XI83</accession>
<evidence type="ECO:0000313" key="7">
    <source>
        <dbReference type="EMBL" id="AXK31349.1"/>
    </source>
</evidence>
<reference evidence="7 8" key="1">
    <citation type="submission" date="2018-07" db="EMBL/GenBank/DDBJ databases">
        <title>Draft genome of the type strain Streptomyces armeniacus ATCC 15676.</title>
        <authorList>
            <person name="Labana P."/>
            <person name="Gosse J.T."/>
            <person name="Boddy C.N."/>
        </authorList>
    </citation>
    <scope>NUCLEOTIDE SEQUENCE [LARGE SCALE GENOMIC DNA]</scope>
    <source>
        <strain evidence="7 8">ATCC 15676</strain>
    </source>
</reference>
<dbReference type="Pfam" id="PF00440">
    <property type="entry name" value="TetR_N"/>
    <property type="match status" value="1"/>
</dbReference>
<dbReference type="InterPro" id="IPR009057">
    <property type="entry name" value="Homeodomain-like_sf"/>
</dbReference>
<evidence type="ECO:0000256" key="2">
    <source>
        <dbReference type="ARBA" id="ARBA00023125"/>
    </source>
</evidence>
<evidence type="ECO:0000256" key="4">
    <source>
        <dbReference type="PROSITE-ProRule" id="PRU00335"/>
    </source>
</evidence>
<feature type="DNA-binding region" description="H-T-H motif" evidence="4">
    <location>
        <begin position="36"/>
        <end position="55"/>
    </location>
</feature>
<feature type="domain" description="HTH tetR-type" evidence="6">
    <location>
        <begin position="13"/>
        <end position="73"/>
    </location>
</feature>
<name>A0A345XI83_9ACTN</name>
<dbReference type="PANTHER" id="PTHR30055">
    <property type="entry name" value="HTH-TYPE TRANSCRIPTIONAL REGULATOR RUTR"/>
    <property type="match status" value="1"/>
</dbReference>
<keyword evidence="2 4" id="KW-0238">DNA-binding</keyword>
<keyword evidence="8" id="KW-1185">Reference proteome</keyword>
<feature type="region of interest" description="Disordered" evidence="5">
    <location>
        <begin position="218"/>
        <end position="246"/>
    </location>
</feature>
<dbReference type="SUPFAM" id="SSF48498">
    <property type="entry name" value="Tetracyclin repressor-like, C-terminal domain"/>
    <property type="match status" value="1"/>
</dbReference>
<gene>
    <name evidence="7" type="ORF">DVA86_00505</name>
</gene>
<dbReference type="Pfam" id="PF13305">
    <property type="entry name" value="TetR_C_33"/>
    <property type="match status" value="1"/>
</dbReference>
<dbReference type="PROSITE" id="PS50977">
    <property type="entry name" value="HTH_TETR_2"/>
    <property type="match status" value="1"/>
</dbReference>
<dbReference type="KEGG" id="sarm:DVA86_00505"/>
<dbReference type="InterPro" id="IPR025996">
    <property type="entry name" value="MT1864/Rv1816-like_C"/>
</dbReference>
<dbReference type="SUPFAM" id="SSF46689">
    <property type="entry name" value="Homeodomain-like"/>
    <property type="match status" value="1"/>
</dbReference>
<dbReference type="InterPro" id="IPR050109">
    <property type="entry name" value="HTH-type_TetR-like_transc_reg"/>
</dbReference>
<dbReference type="AlphaFoldDB" id="A0A345XI83"/>
<evidence type="ECO:0000313" key="8">
    <source>
        <dbReference type="Proteomes" id="UP000254425"/>
    </source>
</evidence>
<proteinExistence type="predicted"/>
<sequence length="246" mass="25795">MLSTMSTRAESAAATRRALLDAAAELLDLGGPEAVTLREVGARAGVSRGAPYRHFTGKDSLLTVVATEGWQRIGDQVHALRADPALSAAGRLRGALQTLVGVGRSQPHLYQVLFRRRGHRPEELGEGLDRVRRQLCGPADDPAADRVRAAGRFHGEFLAIVAGLVGERNARHYGALLLSSAHGIADMEVSGHLAPEGLGAGADELVDTLVQMIAEAGIGDAAQRQHPSPVHADSTDGGMEDSGGSR</sequence>
<dbReference type="InterPro" id="IPR001647">
    <property type="entry name" value="HTH_TetR"/>
</dbReference>
<evidence type="ECO:0000256" key="1">
    <source>
        <dbReference type="ARBA" id="ARBA00023015"/>
    </source>
</evidence>
<evidence type="ECO:0000256" key="5">
    <source>
        <dbReference type="SAM" id="MobiDB-lite"/>
    </source>
</evidence>
<evidence type="ECO:0000259" key="6">
    <source>
        <dbReference type="PROSITE" id="PS50977"/>
    </source>
</evidence>
<protein>
    <submittedName>
        <fullName evidence="7">TetR/AcrR family transcriptional regulator</fullName>
    </submittedName>
</protein>
<dbReference type="PRINTS" id="PR00455">
    <property type="entry name" value="HTHTETR"/>
</dbReference>
<organism evidence="7 8">
    <name type="scientific">Streptomyces armeniacus</name>
    <dbReference type="NCBI Taxonomy" id="83291"/>
    <lineage>
        <taxon>Bacteria</taxon>
        <taxon>Bacillati</taxon>
        <taxon>Actinomycetota</taxon>
        <taxon>Actinomycetes</taxon>
        <taxon>Kitasatosporales</taxon>
        <taxon>Streptomycetaceae</taxon>
        <taxon>Streptomyces</taxon>
    </lineage>
</organism>
<dbReference type="GO" id="GO:0000976">
    <property type="term" value="F:transcription cis-regulatory region binding"/>
    <property type="evidence" value="ECO:0007669"/>
    <property type="project" value="TreeGrafter"/>
</dbReference>
<dbReference type="Proteomes" id="UP000254425">
    <property type="component" value="Chromosome"/>
</dbReference>
<dbReference type="GO" id="GO:0003700">
    <property type="term" value="F:DNA-binding transcription factor activity"/>
    <property type="evidence" value="ECO:0007669"/>
    <property type="project" value="TreeGrafter"/>
</dbReference>
<keyword evidence="1" id="KW-0805">Transcription regulation</keyword>
<dbReference type="EMBL" id="CP031320">
    <property type="protein sequence ID" value="AXK31349.1"/>
    <property type="molecule type" value="Genomic_DNA"/>
</dbReference>
<evidence type="ECO:0000256" key="3">
    <source>
        <dbReference type="ARBA" id="ARBA00023163"/>
    </source>
</evidence>